<dbReference type="RefSeq" id="XP_014072369.1">
    <property type="nucleotide sequence ID" value="XM_014216894.1"/>
</dbReference>
<keyword evidence="2" id="KW-1185">Reference proteome</keyword>
<feature type="region of interest" description="Disordered" evidence="1">
    <location>
        <begin position="23"/>
        <end position="60"/>
    </location>
</feature>
<proteinExistence type="predicted"/>
<gene>
    <name evidence="3 4" type="primary">LOC106613998</name>
</gene>
<dbReference type="Proteomes" id="UP001652741">
    <property type="component" value="Chromosome ssa10"/>
</dbReference>
<sequence length="331" mass="37589">MTASGDNDSQWYWRCEERIPSVEPREDYKSDIESEIKTETDRSSVSEISEHLGDRDGDKDALEVSKVMDYSVSDTSWSDKYSSVSEKDSQSHITHTDYSRIADSFSGSRAFYSRSSRSHSVAETIMPSQVLKRRWPRCVREAPVQTQPDGLAFTWSAVQTQPDGLAFTWSAVQTQPDGLAFTWSAVQTQPEGLASPGQRCRPNQTDWPSPGQRCRPNQTDWPSPGQRCRPNQTDWPLPGQRCRPNQTDWPLPGQRCRPNQTDWPSPGMAALGRRLGWPMWMKPEASHRQCRGRGGCVFTARVQMIEAEFSLIKKTIKAYNKITQLSLKLLK</sequence>
<dbReference type="KEGG" id="sasa:106613998"/>
<dbReference type="RefSeq" id="XP_045543409.1">
    <property type="nucleotide sequence ID" value="XM_045687453.1"/>
</dbReference>
<feature type="region of interest" description="Disordered" evidence="1">
    <location>
        <begin position="191"/>
        <end position="227"/>
    </location>
</feature>
<accession>A0A1S3T6Z8</accession>
<evidence type="ECO:0000313" key="2">
    <source>
        <dbReference type="Proteomes" id="UP001652741"/>
    </source>
</evidence>
<dbReference type="GeneID" id="106613998"/>
<evidence type="ECO:0000313" key="3">
    <source>
        <dbReference type="RefSeq" id="XP_014072369.1"/>
    </source>
</evidence>
<name>A0A1S3T6Z8_SALSA</name>
<dbReference type="AlphaFoldDB" id="A0A1S3T6Z8"/>
<organism evidence="2 3">
    <name type="scientific">Salmo salar</name>
    <name type="common">Atlantic salmon</name>
    <dbReference type="NCBI Taxonomy" id="8030"/>
    <lineage>
        <taxon>Eukaryota</taxon>
        <taxon>Metazoa</taxon>
        <taxon>Chordata</taxon>
        <taxon>Craniata</taxon>
        <taxon>Vertebrata</taxon>
        <taxon>Euteleostomi</taxon>
        <taxon>Actinopterygii</taxon>
        <taxon>Neopterygii</taxon>
        <taxon>Teleostei</taxon>
        <taxon>Protacanthopterygii</taxon>
        <taxon>Salmoniformes</taxon>
        <taxon>Salmonidae</taxon>
        <taxon>Salmoninae</taxon>
        <taxon>Salmo</taxon>
    </lineage>
</organism>
<evidence type="ECO:0000256" key="1">
    <source>
        <dbReference type="SAM" id="MobiDB-lite"/>
    </source>
</evidence>
<evidence type="ECO:0000313" key="4">
    <source>
        <dbReference type="RefSeq" id="XP_045543409.1"/>
    </source>
</evidence>
<reference evidence="3" key="1">
    <citation type="submission" date="2025-04" db="UniProtKB">
        <authorList>
            <consortium name="RefSeq"/>
        </authorList>
    </citation>
    <scope>IDENTIFICATION</scope>
    <source>
        <tissue evidence="3">Muscle</tissue>
    </source>
</reference>
<protein>
    <submittedName>
        <fullName evidence="3 4">Uncharacterized protein LOC106613998</fullName>
    </submittedName>
</protein>